<dbReference type="InterPro" id="IPR031330">
    <property type="entry name" value="Gly_Hdrlase_35_cat"/>
</dbReference>
<evidence type="ECO:0000259" key="7">
    <source>
        <dbReference type="Pfam" id="PF01301"/>
    </source>
</evidence>
<evidence type="ECO:0000256" key="5">
    <source>
        <dbReference type="RuleBase" id="RU000675"/>
    </source>
</evidence>
<keyword evidence="2 5" id="KW-0378">Hydrolase</keyword>
<evidence type="ECO:0000313" key="10">
    <source>
        <dbReference type="EMBL" id="QIS45937.1"/>
    </source>
</evidence>
<evidence type="ECO:0000256" key="1">
    <source>
        <dbReference type="ARBA" id="ARBA00009809"/>
    </source>
</evidence>
<dbReference type="PANTHER" id="PTHR23421">
    <property type="entry name" value="BETA-GALACTOSIDASE RELATED"/>
    <property type="match status" value="1"/>
</dbReference>
<dbReference type="SUPFAM" id="SSF51445">
    <property type="entry name" value="(Trans)glycosidases"/>
    <property type="match status" value="1"/>
</dbReference>
<proteinExistence type="inferred from homology"/>
<dbReference type="GO" id="GO:0004565">
    <property type="term" value="F:beta-galactosidase activity"/>
    <property type="evidence" value="ECO:0007669"/>
    <property type="project" value="UniProtKB-EC"/>
</dbReference>
<organism evidence="10 11">
    <name type="scientific">Clavibacter capsici</name>
    <dbReference type="NCBI Taxonomy" id="1874630"/>
    <lineage>
        <taxon>Bacteria</taxon>
        <taxon>Bacillati</taxon>
        <taxon>Actinomycetota</taxon>
        <taxon>Actinomycetes</taxon>
        <taxon>Micrococcales</taxon>
        <taxon>Microbacteriaceae</taxon>
        <taxon>Clavibacter</taxon>
    </lineage>
</organism>
<feature type="active site" description="Proton donor" evidence="4">
    <location>
        <position position="165"/>
    </location>
</feature>
<evidence type="ECO:0000256" key="3">
    <source>
        <dbReference type="ARBA" id="ARBA00023295"/>
    </source>
</evidence>
<feature type="active site" description="Nucleophile" evidence="4">
    <location>
        <position position="241"/>
    </location>
</feature>
<dbReference type="PROSITE" id="PS01182">
    <property type="entry name" value="GLYCOSYL_HYDROL_F35"/>
    <property type="match status" value="1"/>
</dbReference>
<evidence type="ECO:0000313" key="11">
    <source>
        <dbReference type="Proteomes" id="UP000503164"/>
    </source>
</evidence>
<feature type="domain" description="Beta-galactosidase 1-like first all-beta" evidence="8">
    <location>
        <begin position="379"/>
        <end position="485"/>
    </location>
</feature>
<evidence type="ECO:0000259" key="9">
    <source>
        <dbReference type="Pfam" id="PF21467"/>
    </source>
</evidence>
<sequence length="598" mass="64943">MPGLPDTRTRFRIGADDFELDGRPHRVIAGALHYFRVHPDQWADRIRKARLMGLDTIETYVAWNAHSPERGAFDMSAGLDLGRFLDLVHAEGMHAIVRPGPYICAEWDGGGLPGWLFEDPAVGVRRSEPLYLAAVDEFLRRVYEIVAPRQIDHGGPVILVQIENEYGAYGDDADYLRHLVDLTRESGIIVPLTTVDQPTEEMLSRGSLDELHRTGSFGSRATERLATLRRHQPTGPLMCSEFWDGWFDHWGEHHHTTSAADAAAELDALLAAGASVNIYMFHGGTNFGFTNGANHKGTYQSHVTSYDYDAPLDETGSPTEKYFAFRDVIARYRAVPDEVPAQRGDAPAFRVAFDAVAPLAELVAGAGSDAFRTTETVPSMDALGAFRGFALHRVALPASDRTRVLSFGEVRDRAVVSVDGVRVGVIQRDQHETAIAVPPGRILEVLVEDQGRVNYGVRIGEAKGLIGPATLDGVELTGWESMPLDLVAMAAAVSSAASSAEAADPVASLDGPVLAHASFDMDAPADLFLDTRSWGKGVAFVNGFALGRYWTRGPQHTLYVPGAQLRAGRNDLVVFETGAAADPVVSFLAQPELGHLES</sequence>
<dbReference type="Proteomes" id="UP000503164">
    <property type="component" value="Chromosome"/>
</dbReference>
<comment type="similarity">
    <text evidence="1 6">Belongs to the glycosyl hydrolase 35 family.</text>
</comment>
<evidence type="ECO:0000259" key="8">
    <source>
        <dbReference type="Pfam" id="PF21317"/>
    </source>
</evidence>
<dbReference type="InterPro" id="IPR026283">
    <property type="entry name" value="B-gal_1-like"/>
</dbReference>
<reference evidence="10 11" key="1">
    <citation type="journal article" date="2020" name="Mol. Plant Pathol.">
        <title>Plasmid composition and the chpG gene determine the virulence level of Clavibacter capsici natural isolates in pepper.</title>
        <authorList>
            <person name="Hwang I.S."/>
            <person name="Lee H.M."/>
            <person name="Oh E.J."/>
            <person name="Lee S."/>
            <person name="Heu S."/>
            <person name="Oh C.S."/>
        </authorList>
    </citation>
    <scope>NUCLEOTIDE SEQUENCE [LARGE SCALE GENOMIC DNA]</scope>
    <source>
        <strain evidence="10 11">1101</strain>
    </source>
</reference>
<evidence type="ECO:0000256" key="2">
    <source>
        <dbReference type="ARBA" id="ARBA00022801"/>
    </source>
</evidence>
<keyword evidence="3 5" id="KW-0326">Glycosidase</keyword>
<keyword evidence="11" id="KW-1185">Reference proteome</keyword>
<dbReference type="GO" id="GO:0005975">
    <property type="term" value="P:carbohydrate metabolic process"/>
    <property type="evidence" value="ECO:0007669"/>
    <property type="project" value="InterPro"/>
</dbReference>
<dbReference type="InterPro" id="IPR048912">
    <property type="entry name" value="BetaGal1-like_ABD1"/>
</dbReference>
<evidence type="ECO:0000256" key="4">
    <source>
        <dbReference type="PIRSR" id="PIRSR006336-1"/>
    </source>
</evidence>
<gene>
    <name evidence="10" type="ORF">GW570_13025</name>
</gene>
<dbReference type="InterPro" id="IPR019801">
    <property type="entry name" value="Glyco_hydro_35_CS"/>
</dbReference>
<dbReference type="SUPFAM" id="SSF49785">
    <property type="entry name" value="Galactose-binding domain-like"/>
    <property type="match status" value="1"/>
</dbReference>
<dbReference type="AlphaFoldDB" id="A0AAE6XRJ6"/>
<dbReference type="Gene3D" id="2.60.120.260">
    <property type="entry name" value="Galactose-binding domain-like"/>
    <property type="match status" value="2"/>
</dbReference>
<dbReference type="InterPro" id="IPR001944">
    <property type="entry name" value="Glycoside_Hdrlase_35"/>
</dbReference>
<dbReference type="Pfam" id="PF01301">
    <property type="entry name" value="Glyco_hydro_35"/>
    <property type="match status" value="1"/>
</dbReference>
<evidence type="ECO:0000256" key="6">
    <source>
        <dbReference type="RuleBase" id="RU003679"/>
    </source>
</evidence>
<feature type="domain" description="Beta-galactosidase galactose-binding" evidence="9">
    <location>
        <begin position="513"/>
        <end position="570"/>
    </location>
</feature>
<dbReference type="InterPro" id="IPR048913">
    <property type="entry name" value="BetaGal_gal-bd"/>
</dbReference>
<dbReference type="PIRSF" id="PIRSF006336">
    <property type="entry name" value="B-gal"/>
    <property type="match status" value="1"/>
</dbReference>
<name>A0AAE6XRJ6_9MICO</name>
<dbReference type="InterPro" id="IPR008979">
    <property type="entry name" value="Galactose-bd-like_sf"/>
</dbReference>
<dbReference type="RefSeq" id="WP_053775321.1">
    <property type="nucleotide sequence ID" value="NZ_CP012573.1"/>
</dbReference>
<dbReference type="KEGG" id="ccap:AES38_13025"/>
<comment type="catalytic activity">
    <reaction evidence="5">
        <text>Hydrolysis of terminal non-reducing beta-D-galactose residues in beta-D-galactosides.</text>
        <dbReference type="EC" id="3.2.1.23"/>
    </reaction>
</comment>
<dbReference type="Gene3D" id="3.20.20.80">
    <property type="entry name" value="Glycosidases"/>
    <property type="match status" value="1"/>
</dbReference>
<feature type="domain" description="Glycoside hydrolase 35 catalytic" evidence="7">
    <location>
        <begin position="18"/>
        <end position="331"/>
    </location>
</feature>
<accession>A0AAE6XRJ6</accession>
<dbReference type="InterPro" id="IPR017853">
    <property type="entry name" value="GH"/>
</dbReference>
<protein>
    <recommendedName>
        <fullName evidence="5">Beta-galactosidase</fullName>
        <ecNumber evidence="5">3.2.1.23</ecNumber>
    </recommendedName>
</protein>
<dbReference type="Pfam" id="PF21317">
    <property type="entry name" value="BetaGal_ABD_1"/>
    <property type="match status" value="1"/>
</dbReference>
<dbReference type="Pfam" id="PF21467">
    <property type="entry name" value="BetaGal_gal-bd"/>
    <property type="match status" value="1"/>
</dbReference>
<dbReference type="PRINTS" id="PR00742">
    <property type="entry name" value="GLHYDRLASE35"/>
</dbReference>
<dbReference type="EC" id="3.2.1.23" evidence="5"/>
<dbReference type="EMBL" id="CP048049">
    <property type="protein sequence ID" value="QIS45937.1"/>
    <property type="molecule type" value="Genomic_DNA"/>
</dbReference>